<dbReference type="GO" id="GO:0003676">
    <property type="term" value="F:nucleic acid binding"/>
    <property type="evidence" value="ECO:0007669"/>
    <property type="project" value="InterPro"/>
</dbReference>
<name>A0A2K8SLR0_9NOSO</name>
<sequence>MNNLISGSPLLIFWDGATYHRSQDVRAFLDSMNQGLSTEEWKIHCVRFAPNCPEQNPRLGYLVASQNLG</sequence>
<dbReference type="KEGG" id="nfl:COO91_02294"/>
<evidence type="ECO:0000313" key="1">
    <source>
        <dbReference type="EMBL" id="AUB36382.1"/>
    </source>
</evidence>
<protein>
    <submittedName>
        <fullName evidence="1">Transposase</fullName>
    </submittedName>
</protein>
<gene>
    <name evidence="1" type="ORF">COO91_02294</name>
</gene>
<proteinExistence type="predicted"/>
<keyword evidence="2" id="KW-1185">Reference proteome</keyword>
<dbReference type="EMBL" id="CP024785">
    <property type="protein sequence ID" value="AUB36382.1"/>
    <property type="molecule type" value="Genomic_DNA"/>
</dbReference>
<dbReference type="Gene3D" id="3.30.420.10">
    <property type="entry name" value="Ribonuclease H-like superfamily/Ribonuclease H"/>
    <property type="match status" value="1"/>
</dbReference>
<reference evidence="1 2" key="1">
    <citation type="submission" date="2017-11" db="EMBL/GenBank/DDBJ databases">
        <title>Complete genome of a free-living desiccation-tolerant cyanobacterium and its photosynthetic adaptation to extreme terrestrial habitat.</title>
        <authorList>
            <person name="Shang J."/>
        </authorList>
    </citation>
    <scope>NUCLEOTIDE SEQUENCE [LARGE SCALE GENOMIC DNA]</scope>
    <source>
        <strain evidence="1 2">CCNUN1</strain>
    </source>
</reference>
<dbReference type="InterPro" id="IPR036397">
    <property type="entry name" value="RNaseH_sf"/>
</dbReference>
<dbReference type="AlphaFoldDB" id="A0A2K8SLR0"/>
<organism evidence="1 2">
    <name type="scientific">Nostoc flagelliforme CCNUN1</name>
    <dbReference type="NCBI Taxonomy" id="2038116"/>
    <lineage>
        <taxon>Bacteria</taxon>
        <taxon>Bacillati</taxon>
        <taxon>Cyanobacteriota</taxon>
        <taxon>Cyanophyceae</taxon>
        <taxon>Nostocales</taxon>
        <taxon>Nostocaceae</taxon>
        <taxon>Nostoc</taxon>
    </lineage>
</organism>
<dbReference type="Proteomes" id="UP000232003">
    <property type="component" value="Chromosome"/>
</dbReference>
<accession>A0A2K8SLR0</accession>
<evidence type="ECO:0000313" key="2">
    <source>
        <dbReference type="Proteomes" id="UP000232003"/>
    </source>
</evidence>